<evidence type="ECO:0000256" key="1">
    <source>
        <dbReference type="ARBA" id="ARBA00005254"/>
    </source>
</evidence>
<dbReference type="Proteomes" id="UP000307768">
    <property type="component" value="Unassembled WGS sequence"/>
</dbReference>
<dbReference type="InterPro" id="IPR029045">
    <property type="entry name" value="ClpP/crotonase-like_dom_sf"/>
</dbReference>
<dbReference type="GO" id="GO:0016853">
    <property type="term" value="F:isomerase activity"/>
    <property type="evidence" value="ECO:0007669"/>
    <property type="project" value="UniProtKB-KW"/>
</dbReference>
<evidence type="ECO:0000256" key="2">
    <source>
        <dbReference type="RuleBase" id="RU003707"/>
    </source>
</evidence>
<protein>
    <submittedName>
        <fullName evidence="3">Enoyl-CoA hydratase/isomerase family protein</fullName>
    </submittedName>
</protein>
<dbReference type="InterPro" id="IPR018376">
    <property type="entry name" value="Enoyl-CoA_hyd/isom_CS"/>
</dbReference>
<evidence type="ECO:0000313" key="4">
    <source>
        <dbReference type="Proteomes" id="UP000307768"/>
    </source>
</evidence>
<proteinExistence type="inferred from homology"/>
<dbReference type="RefSeq" id="WP_149769995.1">
    <property type="nucleotide sequence ID" value="NZ_VDFQ02000003.1"/>
</dbReference>
<dbReference type="PROSITE" id="PS00166">
    <property type="entry name" value="ENOYL_COA_HYDRATASE"/>
    <property type="match status" value="1"/>
</dbReference>
<dbReference type="PANTHER" id="PTHR11941">
    <property type="entry name" value="ENOYL-COA HYDRATASE-RELATED"/>
    <property type="match status" value="1"/>
</dbReference>
<sequence>MTRSHAYLDSDGPVAQLVLNRPDKLNAIDTQMLHDIEASVAQVEEDRTIRCLVVRGAGRAFSAGADLVAGRARVSDPEELSAHADLWRRVLDRLADCPVPSIAAVRGAAVAGGFELTLACDLVVLADDAHYGDGHSVWGLMPSGGASQRLPRMVGARLAAWMLFSGEPVDPELARASGLVNAVVPADQVLSTSLDMARTLAERSPASIAAMKRAIKGGLDAGPLAAGLDLEKALLTAHMDRPDVRIGIDAFIERTKPVFSRE</sequence>
<dbReference type="GO" id="GO:0006635">
    <property type="term" value="P:fatty acid beta-oxidation"/>
    <property type="evidence" value="ECO:0007669"/>
    <property type="project" value="TreeGrafter"/>
</dbReference>
<dbReference type="Pfam" id="PF00378">
    <property type="entry name" value="ECH_1"/>
    <property type="match status" value="1"/>
</dbReference>
<dbReference type="InterPro" id="IPR001753">
    <property type="entry name" value="Enoyl-CoA_hydra/iso"/>
</dbReference>
<accession>A0A5Q6RYN8</accession>
<organism evidence="3 4">
    <name type="scientific">Mumia zhuanghuii</name>
    <dbReference type="NCBI Taxonomy" id="2585211"/>
    <lineage>
        <taxon>Bacteria</taxon>
        <taxon>Bacillati</taxon>
        <taxon>Actinomycetota</taxon>
        <taxon>Actinomycetes</taxon>
        <taxon>Propionibacteriales</taxon>
        <taxon>Nocardioidaceae</taxon>
        <taxon>Mumia</taxon>
    </lineage>
</organism>
<comment type="caution">
    <text evidence="3">The sequence shown here is derived from an EMBL/GenBank/DDBJ whole genome shotgun (WGS) entry which is preliminary data.</text>
</comment>
<reference evidence="3 4" key="1">
    <citation type="submission" date="2019-09" db="EMBL/GenBank/DDBJ databases">
        <title>Mumia zhuanghuii sp. nov. isolated from the intestinal contents of plateau pika (Ochotona curzoniae) in the Qinghai-Tibet plateau of China.</title>
        <authorList>
            <person name="Tian Z."/>
        </authorList>
    </citation>
    <scope>NUCLEOTIDE SEQUENCE [LARGE SCALE GENOMIC DNA]</scope>
    <source>
        <strain evidence="4">350</strain>
    </source>
</reference>
<dbReference type="PANTHER" id="PTHR11941:SF54">
    <property type="entry name" value="ENOYL-COA HYDRATASE, MITOCHONDRIAL"/>
    <property type="match status" value="1"/>
</dbReference>
<dbReference type="CDD" id="cd06558">
    <property type="entry name" value="crotonase-like"/>
    <property type="match status" value="1"/>
</dbReference>
<keyword evidence="3" id="KW-0413">Isomerase</keyword>
<dbReference type="SUPFAM" id="SSF52096">
    <property type="entry name" value="ClpP/crotonase"/>
    <property type="match status" value="1"/>
</dbReference>
<dbReference type="EMBL" id="VDFQ02000003">
    <property type="protein sequence ID" value="KAA1423044.1"/>
    <property type="molecule type" value="Genomic_DNA"/>
</dbReference>
<gene>
    <name evidence="3" type="ORF">FE697_012990</name>
</gene>
<dbReference type="AlphaFoldDB" id="A0A5Q6RYN8"/>
<name>A0A5Q6RYN8_9ACTN</name>
<evidence type="ECO:0000313" key="3">
    <source>
        <dbReference type="EMBL" id="KAA1423044.1"/>
    </source>
</evidence>
<dbReference type="OrthoDB" id="4308938at2"/>
<comment type="similarity">
    <text evidence="1 2">Belongs to the enoyl-CoA hydratase/isomerase family.</text>
</comment>
<dbReference type="Gene3D" id="3.90.226.10">
    <property type="entry name" value="2-enoyl-CoA Hydratase, Chain A, domain 1"/>
    <property type="match status" value="1"/>
</dbReference>